<protein>
    <submittedName>
        <fullName evidence="1">Uncharacterized protein</fullName>
    </submittedName>
</protein>
<reference evidence="1" key="1">
    <citation type="submission" date="2014-09" db="EMBL/GenBank/DDBJ databases">
        <authorList>
            <person name="Magalhaes I.L.F."/>
            <person name="Oliveira U."/>
            <person name="Santos F.R."/>
            <person name="Vidigal T.H.D.A."/>
            <person name="Brescovit A.D."/>
            <person name="Santos A.J."/>
        </authorList>
    </citation>
    <scope>NUCLEOTIDE SEQUENCE</scope>
    <source>
        <tissue evidence="1">Shoot tissue taken approximately 20 cm above the soil surface</tissue>
    </source>
</reference>
<accession>A0A0A9BHN1</accession>
<organism evidence="1">
    <name type="scientific">Arundo donax</name>
    <name type="common">Giant reed</name>
    <name type="synonym">Donax arundinaceus</name>
    <dbReference type="NCBI Taxonomy" id="35708"/>
    <lineage>
        <taxon>Eukaryota</taxon>
        <taxon>Viridiplantae</taxon>
        <taxon>Streptophyta</taxon>
        <taxon>Embryophyta</taxon>
        <taxon>Tracheophyta</taxon>
        <taxon>Spermatophyta</taxon>
        <taxon>Magnoliopsida</taxon>
        <taxon>Liliopsida</taxon>
        <taxon>Poales</taxon>
        <taxon>Poaceae</taxon>
        <taxon>PACMAD clade</taxon>
        <taxon>Arundinoideae</taxon>
        <taxon>Arundineae</taxon>
        <taxon>Arundo</taxon>
    </lineage>
</organism>
<evidence type="ECO:0000313" key="1">
    <source>
        <dbReference type="EMBL" id="JAD62876.1"/>
    </source>
</evidence>
<proteinExistence type="predicted"/>
<dbReference type="AlphaFoldDB" id="A0A0A9BHN1"/>
<name>A0A0A9BHN1_ARUDO</name>
<sequence length="36" mass="4128">MVQQQNRLHSCGLVPLDAHSRPWSFSYPVFVGSINR</sequence>
<dbReference type="EMBL" id="GBRH01235019">
    <property type="protein sequence ID" value="JAD62876.1"/>
    <property type="molecule type" value="Transcribed_RNA"/>
</dbReference>
<reference evidence="1" key="2">
    <citation type="journal article" date="2015" name="Data Brief">
        <title>Shoot transcriptome of the giant reed, Arundo donax.</title>
        <authorList>
            <person name="Barrero R.A."/>
            <person name="Guerrero F.D."/>
            <person name="Moolhuijzen P."/>
            <person name="Goolsby J.A."/>
            <person name="Tidwell J."/>
            <person name="Bellgard S.E."/>
            <person name="Bellgard M.I."/>
        </authorList>
    </citation>
    <scope>NUCLEOTIDE SEQUENCE</scope>
    <source>
        <tissue evidence="1">Shoot tissue taken approximately 20 cm above the soil surface</tissue>
    </source>
</reference>